<feature type="region of interest" description="Disordered" evidence="1">
    <location>
        <begin position="182"/>
        <end position="236"/>
    </location>
</feature>
<accession>A0A4R7S1V6</accession>
<evidence type="ECO:0000313" key="2">
    <source>
        <dbReference type="EMBL" id="TDU70977.1"/>
    </source>
</evidence>
<evidence type="ECO:0000313" key="3">
    <source>
        <dbReference type="Proteomes" id="UP000295662"/>
    </source>
</evidence>
<gene>
    <name evidence="2" type="ORF">EI77_02095</name>
</gene>
<dbReference type="EMBL" id="SOCA01000003">
    <property type="protein sequence ID" value="TDU70977.1"/>
    <property type="molecule type" value="Genomic_DNA"/>
</dbReference>
<protein>
    <submittedName>
        <fullName evidence="2">Uncharacterized protein</fullName>
    </submittedName>
</protein>
<organism evidence="2 3">
    <name type="scientific">Prosthecobacter fusiformis</name>
    <dbReference type="NCBI Taxonomy" id="48464"/>
    <lineage>
        <taxon>Bacteria</taxon>
        <taxon>Pseudomonadati</taxon>
        <taxon>Verrucomicrobiota</taxon>
        <taxon>Verrucomicrobiia</taxon>
        <taxon>Verrucomicrobiales</taxon>
        <taxon>Verrucomicrobiaceae</taxon>
        <taxon>Prosthecobacter</taxon>
    </lineage>
</organism>
<proteinExistence type="predicted"/>
<feature type="compositionally biased region" description="Acidic residues" evidence="1">
    <location>
        <begin position="208"/>
        <end position="236"/>
    </location>
</feature>
<evidence type="ECO:0000256" key="1">
    <source>
        <dbReference type="SAM" id="MobiDB-lite"/>
    </source>
</evidence>
<dbReference type="OrthoDB" id="193353at2"/>
<comment type="caution">
    <text evidence="2">The sequence shown here is derived from an EMBL/GenBank/DDBJ whole genome shotgun (WGS) entry which is preliminary data.</text>
</comment>
<reference evidence="2 3" key="1">
    <citation type="submission" date="2019-03" db="EMBL/GenBank/DDBJ databases">
        <title>Genomic Encyclopedia of Archaeal and Bacterial Type Strains, Phase II (KMG-II): from individual species to whole genera.</title>
        <authorList>
            <person name="Goeker M."/>
        </authorList>
    </citation>
    <scope>NUCLEOTIDE SEQUENCE [LARGE SCALE GENOMIC DNA]</scope>
    <source>
        <strain evidence="2 3">ATCC 25309</strain>
    </source>
</reference>
<sequence length="236" mass="26414">MIQNWSIRSRAHQCALSGRSFVEGEVFHTAIYFDPETGGYLRRDVGLDAWKEELAERTPVAYWRTTYSPQIVEQRPEVTSKESAMALLQRFVEEDEPQTEDARYILALMLERKRILSPTATKETEQGRMMFYENKKTGEVFMIRDPELRLDELAQMQDEVAMLLGFGGPAAEAAKAAGMKFGPDGKLVKTDTAEAAPDAPASEKPEEAVPESDPAELQEATAAEEEPPVEEESPRA</sequence>
<dbReference type="RefSeq" id="WP_133795171.1">
    <property type="nucleotide sequence ID" value="NZ_SOCA01000003.1"/>
</dbReference>
<keyword evidence="3" id="KW-1185">Reference proteome</keyword>
<dbReference type="AlphaFoldDB" id="A0A4R7S1V6"/>
<name>A0A4R7S1V6_9BACT</name>
<dbReference type="Proteomes" id="UP000295662">
    <property type="component" value="Unassembled WGS sequence"/>
</dbReference>